<dbReference type="Pfam" id="PF01636">
    <property type="entry name" value="APH"/>
    <property type="match status" value="1"/>
</dbReference>
<dbReference type="SUPFAM" id="SSF56112">
    <property type="entry name" value="Protein kinase-like (PK-like)"/>
    <property type="match status" value="1"/>
</dbReference>
<evidence type="ECO:0000313" key="3">
    <source>
        <dbReference type="Proteomes" id="UP000069015"/>
    </source>
</evidence>
<gene>
    <name evidence="2" type="ORF">AT705_18635</name>
</gene>
<evidence type="ECO:0000313" key="2">
    <source>
        <dbReference type="EMBL" id="ALU44784.1"/>
    </source>
</evidence>
<dbReference type="AlphaFoldDB" id="A0A0U3IAM3"/>
<feature type="domain" description="Aminoglycoside phosphotransferase" evidence="1">
    <location>
        <begin position="20"/>
        <end position="219"/>
    </location>
</feature>
<dbReference type="InterPro" id="IPR002575">
    <property type="entry name" value="Aminoglycoside_PTrfase"/>
</dbReference>
<dbReference type="KEGG" id="prr:AT705_18635"/>
<dbReference type="Proteomes" id="UP000069015">
    <property type="component" value="Chromosome 1"/>
</dbReference>
<evidence type="ECO:0000259" key="1">
    <source>
        <dbReference type="Pfam" id="PF01636"/>
    </source>
</evidence>
<name>A0A0U3IAM3_9GAMM</name>
<reference evidence="2 3" key="1">
    <citation type="submission" date="2015-12" db="EMBL/GenBank/DDBJ databases">
        <title>Complete genome sequence of Pseudoalteromonas rubra SCSIO 6842, harboring a conjugative plasmid.</title>
        <authorList>
            <person name="Li B."/>
            <person name="Wang X."/>
        </authorList>
    </citation>
    <scope>NUCLEOTIDE SEQUENCE [LARGE SCALE GENOMIC DNA]</scope>
    <source>
        <strain evidence="2 3">SCSIO 6842</strain>
    </source>
</reference>
<sequence length="331" mass="37699">MIDDAVRYWIKDALGTENFTISALSGGANNRGYKIVSHDTSWFLKSFSPNHSHSTHKLANEFGFSQYLWQNAVTSVPEPIAYNPQAYVSLFSFIHGEPIAEAKPDSVKSALQFLERINAIPQSREHLNIASESPDSLYGFYSIIEKRLARFQPQQDNQALNTLLQQIQTRANKLLCRLPADAKNKQTRKVLSPSDFGFHNALQTNQGLVFFDFEYAGIDTSWKLLCDFFSQPAVPVDMTSLDVFFASRLFEHVPNQKDTFLTILELTQLKWCLIMLNEFLGDVQSRRQFSWNRNCLKPSELEEIKAMQLIKSQKYFTSIASNIESAASLCD</sequence>
<protein>
    <recommendedName>
        <fullName evidence="1">Aminoglycoside phosphotransferase domain-containing protein</fullName>
    </recommendedName>
</protein>
<dbReference type="RefSeq" id="WP_058797739.1">
    <property type="nucleotide sequence ID" value="NZ_CP013611.1"/>
</dbReference>
<proteinExistence type="predicted"/>
<dbReference type="Gene3D" id="3.30.200.20">
    <property type="entry name" value="Phosphorylase Kinase, domain 1"/>
    <property type="match status" value="1"/>
</dbReference>
<organism evidence="2 3">
    <name type="scientific">Pseudoalteromonas rubra</name>
    <dbReference type="NCBI Taxonomy" id="43658"/>
    <lineage>
        <taxon>Bacteria</taxon>
        <taxon>Pseudomonadati</taxon>
        <taxon>Pseudomonadota</taxon>
        <taxon>Gammaproteobacteria</taxon>
        <taxon>Alteromonadales</taxon>
        <taxon>Pseudoalteromonadaceae</taxon>
        <taxon>Pseudoalteromonas</taxon>
    </lineage>
</organism>
<accession>A0A0U3IAM3</accession>
<dbReference type="InterPro" id="IPR011009">
    <property type="entry name" value="Kinase-like_dom_sf"/>
</dbReference>
<dbReference type="EMBL" id="CP013611">
    <property type="protein sequence ID" value="ALU44784.1"/>
    <property type="molecule type" value="Genomic_DNA"/>
</dbReference>
<dbReference type="Gene3D" id="3.90.1200.10">
    <property type="match status" value="1"/>
</dbReference>